<name>A0A484HEN4_9BACT</name>
<proteinExistence type="predicted"/>
<evidence type="ECO:0000313" key="1">
    <source>
        <dbReference type="EMBL" id="VEN72872.1"/>
    </source>
</evidence>
<sequence length="112" mass="12287">MTDMTACCGLDCSQCDARVATLEDSEAKRKETAKKWSEIYQADIKPDDIRCDGCRRDGAKFHHCEVCEIRACVLSRDLPHCAACGDYICDALAGFIKLAPEAGAALEKLREA</sequence>
<gene>
    <name evidence="1" type="ORF">EPICR_10373</name>
</gene>
<protein>
    <recommendedName>
        <fullName evidence="2">DUF3795 domain-containing protein</fullName>
    </recommendedName>
</protein>
<evidence type="ECO:0008006" key="2">
    <source>
        <dbReference type="Google" id="ProtNLM"/>
    </source>
</evidence>
<reference evidence="1" key="1">
    <citation type="submission" date="2019-01" db="EMBL/GenBank/DDBJ databases">
        <authorList>
            <consortium name="Genoscope - CEA"/>
            <person name="William W."/>
        </authorList>
    </citation>
    <scope>NUCLEOTIDE SEQUENCE</scope>
    <source>
        <strain evidence="1">CR-1</strain>
    </source>
</reference>
<dbReference type="InterPro" id="IPR024227">
    <property type="entry name" value="DUF3795"/>
</dbReference>
<accession>A0A484HEN4</accession>
<dbReference type="AlphaFoldDB" id="A0A484HEN4"/>
<organism evidence="1">
    <name type="scientific">uncultured Desulfobacteraceae bacterium</name>
    <dbReference type="NCBI Taxonomy" id="218296"/>
    <lineage>
        <taxon>Bacteria</taxon>
        <taxon>Pseudomonadati</taxon>
        <taxon>Thermodesulfobacteriota</taxon>
        <taxon>Desulfobacteria</taxon>
        <taxon>Desulfobacterales</taxon>
        <taxon>Desulfobacteraceae</taxon>
        <taxon>environmental samples</taxon>
    </lineage>
</organism>
<dbReference type="EMBL" id="CAACVI010000001">
    <property type="protein sequence ID" value="VEN72872.1"/>
    <property type="molecule type" value="Genomic_DNA"/>
</dbReference>
<dbReference type="Pfam" id="PF12675">
    <property type="entry name" value="DUF3795"/>
    <property type="match status" value="1"/>
</dbReference>